<dbReference type="RefSeq" id="WP_345221791.1">
    <property type="nucleotide sequence ID" value="NZ_BAABHA010000002.1"/>
</dbReference>
<evidence type="ECO:0000313" key="3">
    <source>
        <dbReference type="Proteomes" id="UP001500454"/>
    </source>
</evidence>
<proteinExistence type="predicted"/>
<feature type="transmembrane region" description="Helical" evidence="1">
    <location>
        <begin position="87"/>
        <end position="111"/>
    </location>
</feature>
<keyword evidence="1" id="KW-0812">Transmembrane</keyword>
<reference evidence="3" key="1">
    <citation type="journal article" date="2019" name="Int. J. Syst. Evol. Microbiol.">
        <title>The Global Catalogue of Microorganisms (GCM) 10K type strain sequencing project: providing services to taxonomists for standard genome sequencing and annotation.</title>
        <authorList>
            <consortium name="The Broad Institute Genomics Platform"/>
            <consortium name="The Broad Institute Genome Sequencing Center for Infectious Disease"/>
            <person name="Wu L."/>
            <person name="Ma J."/>
        </authorList>
    </citation>
    <scope>NUCLEOTIDE SEQUENCE [LARGE SCALE GENOMIC DNA]</scope>
    <source>
        <strain evidence="3">JCM 17924</strain>
    </source>
</reference>
<protein>
    <submittedName>
        <fullName evidence="2">Uncharacterized protein</fullName>
    </submittedName>
</protein>
<evidence type="ECO:0000256" key="1">
    <source>
        <dbReference type="SAM" id="Phobius"/>
    </source>
</evidence>
<evidence type="ECO:0000313" key="2">
    <source>
        <dbReference type="EMBL" id="GAA4375828.1"/>
    </source>
</evidence>
<keyword evidence="1" id="KW-0472">Membrane</keyword>
<keyword evidence="1" id="KW-1133">Transmembrane helix</keyword>
<dbReference type="Proteomes" id="UP001500454">
    <property type="component" value="Unassembled WGS sequence"/>
</dbReference>
<sequence length="112" mass="12692">MKWVALVWSVWEARSGRYRAAFLLGGAAVVLGVLSLILENELWLNPVQHREQTLKLSLAGLCVLGWHAPYLLWRLAGQLPQWWLQQLFRLVSLGGWFLASLITFGCCVALVF</sequence>
<gene>
    <name evidence="2" type="ORF">GCM10023186_09040</name>
</gene>
<keyword evidence="3" id="KW-1185">Reference proteome</keyword>
<feature type="transmembrane region" description="Helical" evidence="1">
    <location>
        <begin position="20"/>
        <end position="38"/>
    </location>
</feature>
<organism evidence="2 3">
    <name type="scientific">Hymenobacter koreensis</name>
    <dbReference type="NCBI Taxonomy" id="1084523"/>
    <lineage>
        <taxon>Bacteria</taxon>
        <taxon>Pseudomonadati</taxon>
        <taxon>Bacteroidota</taxon>
        <taxon>Cytophagia</taxon>
        <taxon>Cytophagales</taxon>
        <taxon>Hymenobacteraceae</taxon>
        <taxon>Hymenobacter</taxon>
    </lineage>
</organism>
<accession>A0ABP8IVN7</accession>
<name>A0ABP8IVN7_9BACT</name>
<comment type="caution">
    <text evidence="2">The sequence shown here is derived from an EMBL/GenBank/DDBJ whole genome shotgun (WGS) entry which is preliminary data.</text>
</comment>
<dbReference type="EMBL" id="BAABHA010000002">
    <property type="protein sequence ID" value="GAA4375828.1"/>
    <property type="molecule type" value="Genomic_DNA"/>
</dbReference>